<gene>
    <name evidence="2" type="ORF">G443_003652</name>
</gene>
<dbReference type="Proteomes" id="UP000791080">
    <property type="component" value="Unassembled WGS sequence"/>
</dbReference>
<comment type="caution">
    <text evidence="2">The sequence shown here is derived from an EMBL/GenBank/DDBJ whole genome shotgun (WGS) entry which is preliminary data.</text>
</comment>
<organism evidence="2 3">
    <name type="scientific">Actinoalloteichus caeruleus DSM 43889</name>
    <dbReference type="NCBI Taxonomy" id="1120930"/>
    <lineage>
        <taxon>Bacteria</taxon>
        <taxon>Bacillati</taxon>
        <taxon>Actinomycetota</taxon>
        <taxon>Actinomycetes</taxon>
        <taxon>Pseudonocardiales</taxon>
        <taxon>Pseudonocardiaceae</taxon>
        <taxon>Actinoalloteichus</taxon>
        <taxon>Actinoalloteichus cyanogriseus</taxon>
    </lineage>
</organism>
<dbReference type="EMBL" id="AUBJ02000001">
    <property type="protein sequence ID" value="MCP2333382.1"/>
    <property type="molecule type" value="Genomic_DNA"/>
</dbReference>
<proteinExistence type="predicted"/>
<evidence type="ECO:0000313" key="3">
    <source>
        <dbReference type="Proteomes" id="UP000791080"/>
    </source>
</evidence>
<accession>A0ABT1JLI9</accession>
<name>A0ABT1JLI9_ACTCY</name>
<evidence type="ECO:0008006" key="4">
    <source>
        <dbReference type="Google" id="ProtNLM"/>
    </source>
</evidence>
<keyword evidence="3" id="KW-1185">Reference proteome</keyword>
<evidence type="ECO:0000313" key="2">
    <source>
        <dbReference type="EMBL" id="MCP2333382.1"/>
    </source>
</evidence>
<protein>
    <recommendedName>
        <fullName evidence="4">Secreted protein</fullName>
    </recommendedName>
</protein>
<evidence type="ECO:0000256" key="1">
    <source>
        <dbReference type="SAM" id="SignalP"/>
    </source>
</evidence>
<feature type="chain" id="PRO_5046546378" description="Secreted protein" evidence="1">
    <location>
        <begin position="26"/>
        <end position="81"/>
    </location>
</feature>
<reference evidence="2 3" key="1">
    <citation type="submission" date="2013-07" db="EMBL/GenBank/DDBJ databases">
        <authorList>
            <consortium name="DOE Joint Genome Institute"/>
            <person name="Reeve W."/>
            <person name="Huntemann M."/>
            <person name="Han J."/>
            <person name="Chen A."/>
            <person name="Kyrpides N."/>
            <person name="Mavromatis K."/>
            <person name="Markowitz V."/>
            <person name="Palaniappan K."/>
            <person name="Ivanova N."/>
            <person name="Schaumberg A."/>
            <person name="Pati A."/>
            <person name="Liolios K."/>
            <person name="Nordberg H.P."/>
            <person name="Cantor M.N."/>
            <person name="Hua S.X."/>
            <person name="Woyke T."/>
        </authorList>
    </citation>
    <scope>NUCLEOTIDE SEQUENCE [LARGE SCALE GENOMIC DNA]</scope>
    <source>
        <strain evidence="2 3">DSM 43889</strain>
    </source>
</reference>
<keyword evidence="1" id="KW-0732">Signal</keyword>
<feature type="signal peptide" evidence="1">
    <location>
        <begin position="1"/>
        <end position="25"/>
    </location>
</feature>
<dbReference type="RefSeq" id="WP_026419550.1">
    <property type="nucleotide sequence ID" value="NZ_AUBJ02000001.1"/>
</dbReference>
<reference evidence="2 3" key="2">
    <citation type="submission" date="2022-06" db="EMBL/GenBank/DDBJ databases">
        <title>Genomic Encyclopedia of Type Strains, Phase I: the one thousand microbial genomes (KMG-I) project.</title>
        <authorList>
            <person name="Kyrpides N."/>
        </authorList>
    </citation>
    <scope>NUCLEOTIDE SEQUENCE [LARGE SCALE GENOMIC DNA]</scope>
    <source>
        <strain evidence="2 3">DSM 43889</strain>
    </source>
</reference>
<sequence>MLKQFGTVSAAVAGLLAAGAPAAFAAEAGNRLDPALDRLGTEVENHVCATTVVVGAVTGGKLYDPVYDTCLADKLAEAGML</sequence>